<evidence type="ECO:0000313" key="7">
    <source>
        <dbReference type="Proteomes" id="UP000612808"/>
    </source>
</evidence>
<evidence type="ECO:0000259" key="5">
    <source>
        <dbReference type="Pfam" id="PF00149"/>
    </source>
</evidence>
<organism evidence="6 7">
    <name type="scientific">Actinocatenispora rupis</name>
    <dbReference type="NCBI Taxonomy" id="519421"/>
    <lineage>
        <taxon>Bacteria</taxon>
        <taxon>Bacillati</taxon>
        <taxon>Actinomycetota</taxon>
        <taxon>Actinomycetes</taxon>
        <taxon>Micromonosporales</taxon>
        <taxon>Micromonosporaceae</taxon>
        <taxon>Actinocatenispora</taxon>
    </lineage>
</organism>
<proteinExistence type="inferred from homology"/>
<comment type="caution">
    <text evidence="6">The sequence shown here is derived from an EMBL/GenBank/DDBJ whole genome shotgun (WGS) entry which is preliminary data.</text>
</comment>
<evidence type="ECO:0000256" key="2">
    <source>
        <dbReference type="ARBA" id="ARBA00022801"/>
    </source>
</evidence>
<dbReference type="Proteomes" id="UP000612808">
    <property type="component" value="Unassembled WGS sequence"/>
</dbReference>
<keyword evidence="3" id="KW-0408">Iron</keyword>
<name>A0A8J3NG77_9ACTN</name>
<dbReference type="EMBL" id="BOMB01000032">
    <property type="protein sequence ID" value="GID14564.1"/>
    <property type="molecule type" value="Genomic_DNA"/>
</dbReference>
<dbReference type="InterPro" id="IPR050884">
    <property type="entry name" value="CNP_phosphodiesterase-III"/>
</dbReference>
<evidence type="ECO:0000313" key="6">
    <source>
        <dbReference type="EMBL" id="GID14564.1"/>
    </source>
</evidence>
<keyword evidence="1" id="KW-0479">Metal-binding</keyword>
<dbReference type="RefSeq" id="WP_203662392.1">
    <property type="nucleotide sequence ID" value="NZ_BAAAZM010000017.1"/>
</dbReference>
<dbReference type="PANTHER" id="PTHR42988">
    <property type="entry name" value="PHOSPHOHYDROLASE"/>
    <property type="match status" value="1"/>
</dbReference>
<evidence type="ECO:0000256" key="4">
    <source>
        <dbReference type="ARBA" id="ARBA00025742"/>
    </source>
</evidence>
<dbReference type="GO" id="GO:0016787">
    <property type="term" value="F:hydrolase activity"/>
    <property type="evidence" value="ECO:0007669"/>
    <property type="project" value="UniProtKB-KW"/>
</dbReference>
<keyword evidence="2" id="KW-0378">Hydrolase</keyword>
<gene>
    <name evidence="6" type="ORF">Aru02nite_54530</name>
</gene>
<protein>
    <submittedName>
        <fullName evidence="6">Phosphohydrolase</fullName>
    </submittedName>
</protein>
<accession>A0A8J3NG77</accession>
<feature type="domain" description="Calcineurin-like phosphoesterase" evidence="5">
    <location>
        <begin position="4"/>
        <end position="209"/>
    </location>
</feature>
<evidence type="ECO:0000256" key="3">
    <source>
        <dbReference type="ARBA" id="ARBA00023004"/>
    </source>
</evidence>
<dbReference type="InterPro" id="IPR029052">
    <property type="entry name" value="Metallo-depent_PP-like"/>
</dbReference>
<comment type="similarity">
    <text evidence="4">Belongs to the cyclic nucleotide phosphodiesterase class-III family.</text>
</comment>
<dbReference type="AlphaFoldDB" id="A0A8J3NG77"/>
<dbReference type="GO" id="GO:0046872">
    <property type="term" value="F:metal ion binding"/>
    <property type="evidence" value="ECO:0007669"/>
    <property type="project" value="UniProtKB-KW"/>
</dbReference>
<evidence type="ECO:0000256" key="1">
    <source>
        <dbReference type="ARBA" id="ARBA00022723"/>
    </source>
</evidence>
<dbReference type="Gene3D" id="3.60.21.10">
    <property type="match status" value="1"/>
</dbReference>
<dbReference type="InterPro" id="IPR004843">
    <property type="entry name" value="Calcineurin-like_PHP"/>
</dbReference>
<reference evidence="6" key="1">
    <citation type="submission" date="2021-01" db="EMBL/GenBank/DDBJ databases">
        <title>Whole genome shotgun sequence of Actinocatenispora rupis NBRC 107355.</title>
        <authorList>
            <person name="Komaki H."/>
            <person name="Tamura T."/>
        </authorList>
    </citation>
    <scope>NUCLEOTIDE SEQUENCE</scope>
    <source>
        <strain evidence="6">NBRC 107355</strain>
    </source>
</reference>
<sequence length="293" mass="30197">MGHRILHLSDTHLTASGIDEDGVDAAAALDRMLYDARHVPALDVVVVSGDLADDGSPDGYADVLERVGRFAAERGIPHVYCPGNHDDRAAFAAVLGSGHRAADGDDAGTVPPGLGRCAAVGEVRGLRVVTLDSLVPGEVHGTLGAAQAAWLTEILATPAAAGTVVVLHHPPIAPVDSPLLGSANLRDVDRLAHALRDTDVQAVLCGHFHLQLSGTIAGVPVWVTPGVATRIDRTAPPHLERAVLGASATVVDLGVPGGPMFQTLHARDPRAGTTAYLVEAVSGVDAVEDDLPR</sequence>
<dbReference type="SUPFAM" id="SSF56300">
    <property type="entry name" value="Metallo-dependent phosphatases"/>
    <property type="match status" value="1"/>
</dbReference>
<keyword evidence="7" id="KW-1185">Reference proteome</keyword>
<dbReference type="Pfam" id="PF00149">
    <property type="entry name" value="Metallophos"/>
    <property type="match status" value="1"/>
</dbReference>
<dbReference type="PANTHER" id="PTHR42988:SF2">
    <property type="entry name" value="CYCLIC NUCLEOTIDE PHOSPHODIESTERASE CBUA0032-RELATED"/>
    <property type="match status" value="1"/>
</dbReference>